<dbReference type="GO" id="GO:0160147">
    <property type="term" value="F:tRNA pseudouridine(38-40) synthase activity"/>
    <property type="evidence" value="ECO:0007669"/>
    <property type="project" value="UniProtKB-EC"/>
</dbReference>
<evidence type="ECO:0000256" key="3">
    <source>
        <dbReference type="ARBA" id="ARBA00023235"/>
    </source>
</evidence>
<evidence type="ECO:0000313" key="9">
    <source>
        <dbReference type="EMBL" id="PIS29639.1"/>
    </source>
</evidence>
<evidence type="ECO:0000256" key="4">
    <source>
        <dbReference type="HAMAP-Rule" id="MF_00171"/>
    </source>
</evidence>
<comment type="function">
    <text evidence="4">Formation of pseudouridine at positions 38, 39 and 40 in the anticodon stem and loop of transfer RNAs.</text>
</comment>
<organism evidence="9 10">
    <name type="scientific">Candidatus Saganbacteria bacterium CG08_land_8_20_14_0_20_45_16</name>
    <dbReference type="NCBI Taxonomy" id="2014293"/>
    <lineage>
        <taxon>Bacteria</taxon>
        <taxon>Bacillati</taxon>
        <taxon>Saganbacteria</taxon>
    </lineage>
</organism>
<dbReference type="Gene3D" id="3.30.70.660">
    <property type="entry name" value="Pseudouridine synthase I, catalytic domain, C-terminal subdomain"/>
    <property type="match status" value="1"/>
</dbReference>
<name>A0A2H0XZU5_UNCSA</name>
<evidence type="ECO:0000256" key="2">
    <source>
        <dbReference type="ARBA" id="ARBA00022694"/>
    </source>
</evidence>
<dbReference type="GO" id="GO:0031119">
    <property type="term" value="P:tRNA pseudouridine synthesis"/>
    <property type="evidence" value="ECO:0007669"/>
    <property type="project" value="UniProtKB-UniRule"/>
</dbReference>
<dbReference type="NCBIfam" id="TIGR00071">
    <property type="entry name" value="hisT_truA"/>
    <property type="match status" value="1"/>
</dbReference>
<dbReference type="SUPFAM" id="SSF55120">
    <property type="entry name" value="Pseudouridine synthase"/>
    <property type="match status" value="1"/>
</dbReference>
<dbReference type="Gene3D" id="3.30.70.580">
    <property type="entry name" value="Pseudouridine synthase I, catalytic domain, N-terminal subdomain"/>
    <property type="match status" value="1"/>
</dbReference>
<comment type="subunit">
    <text evidence="4">Homodimer.</text>
</comment>
<dbReference type="Proteomes" id="UP000231343">
    <property type="component" value="Unassembled WGS sequence"/>
</dbReference>
<comment type="similarity">
    <text evidence="1 4 7">Belongs to the tRNA pseudouridine synthase TruA family.</text>
</comment>
<keyword evidence="2 4" id="KW-0819">tRNA processing</keyword>
<dbReference type="CDD" id="cd02570">
    <property type="entry name" value="PseudoU_synth_EcTruA"/>
    <property type="match status" value="1"/>
</dbReference>
<evidence type="ECO:0000259" key="8">
    <source>
        <dbReference type="Pfam" id="PF01416"/>
    </source>
</evidence>
<evidence type="ECO:0000256" key="6">
    <source>
        <dbReference type="PIRSR" id="PIRSR001430-2"/>
    </source>
</evidence>
<dbReference type="PIRSF" id="PIRSF001430">
    <property type="entry name" value="tRNA_psdUrid_synth"/>
    <property type="match status" value="1"/>
</dbReference>
<feature type="domain" description="Pseudouridine synthase I TruA alpha/beta" evidence="8">
    <location>
        <begin position="147"/>
        <end position="256"/>
    </location>
</feature>
<evidence type="ECO:0000256" key="5">
    <source>
        <dbReference type="PIRSR" id="PIRSR001430-1"/>
    </source>
</evidence>
<feature type="active site" description="Nucleophile" evidence="4 5">
    <location>
        <position position="52"/>
    </location>
</feature>
<dbReference type="InterPro" id="IPR020103">
    <property type="entry name" value="PsdUridine_synth_cat_dom_sf"/>
</dbReference>
<accession>A0A2H0XZU5</accession>
<dbReference type="EC" id="5.4.99.12" evidence="4"/>
<dbReference type="AlphaFoldDB" id="A0A2H0XZU5"/>
<sequence length="256" mass="28733">MRNFKLIVQYDGAGFSGFELQPNKRTVRAELGKALFSLFNYKVKLINSSRTDAGVHAIHLVVNFEVETKIPTAKVLAALNSILPEDIRIVKIENRKSKIGNFHARYDAKSKEYEYLIYNGLVVPPHIRKIVWQVTPKLDLKKMKQGAKYLIGKHEFSSFCATGGDDKNFVRIIHSLDIGNWKLDIWHKGGVPVISIRVRGSGFLYKMVRNIVGTLVEVGLGKRQPNDVKAILNAKSRKKAGRCAPGEGLCLIDVAY</sequence>
<dbReference type="PANTHER" id="PTHR11142:SF0">
    <property type="entry name" value="TRNA PSEUDOURIDINE SYNTHASE-LIKE 1"/>
    <property type="match status" value="1"/>
</dbReference>
<dbReference type="InterPro" id="IPR001406">
    <property type="entry name" value="PsdUridine_synth_TruA"/>
</dbReference>
<dbReference type="Pfam" id="PF01416">
    <property type="entry name" value="PseudoU_synth_1"/>
    <property type="match status" value="2"/>
</dbReference>
<dbReference type="InterPro" id="IPR020095">
    <property type="entry name" value="PsdUridine_synth_TruA_C"/>
</dbReference>
<comment type="caution">
    <text evidence="4">Lacks conserved residue(s) required for the propagation of feature annotation.</text>
</comment>
<reference evidence="9 10" key="1">
    <citation type="submission" date="2017-09" db="EMBL/GenBank/DDBJ databases">
        <title>Depth-based differentiation of microbial function through sediment-hosted aquifers and enrichment of novel symbionts in the deep terrestrial subsurface.</title>
        <authorList>
            <person name="Probst A.J."/>
            <person name="Ladd B."/>
            <person name="Jarett J.K."/>
            <person name="Geller-Mcgrath D.E."/>
            <person name="Sieber C.M."/>
            <person name="Emerson J.B."/>
            <person name="Anantharaman K."/>
            <person name="Thomas B.C."/>
            <person name="Malmstrom R."/>
            <person name="Stieglmeier M."/>
            <person name="Klingl A."/>
            <person name="Woyke T."/>
            <person name="Ryan C.M."/>
            <person name="Banfield J.F."/>
        </authorList>
    </citation>
    <scope>NUCLEOTIDE SEQUENCE [LARGE SCALE GENOMIC DNA]</scope>
    <source>
        <strain evidence="9">CG08_land_8_20_14_0_20_45_16</strain>
    </source>
</reference>
<evidence type="ECO:0000256" key="7">
    <source>
        <dbReference type="RuleBase" id="RU003792"/>
    </source>
</evidence>
<dbReference type="HAMAP" id="MF_00171">
    <property type="entry name" value="TruA"/>
    <property type="match status" value="1"/>
</dbReference>
<proteinExistence type="inferred from homology"/>
<keyword evidence="3 4" id="KW-0413">Isomerase</keyword>
<comment type="caution">
    <text evidence="9">The sequence shown here is derived from an EMBL/GenBank/DDBJ whole genome shotgun (WGS) entry which is preliminary data.</text>
</comment>
<evidence type="ECO:0000256" key="1">
    <source>
        <dbReference type="ARBA" id="ARBA00009375"/>
    </source>
</evidence>
<evidence type="ECO:0000313" key="10">
    <source>
        <dbReference type="Proteomes" id="UP000231343"/>
    </source>
</evidence>
<dbReference type="InterPro" id="IPR020094">
    <property type="entry name" value="TruA/RsuA/RluB/E/F_N"/>
</dbReference>
<dbReference type="GO" id="GO:0003723">
    <property type="term" value="F:RNA binding"/>
    <property type="evidence" value="ECO:0007669"/>
    <property type="project" value="InterPro"/>
</dbReference>
<dbReference type="InterPro" id="IPR020097">
    <property type="entry name" value="PsdUridine_synth_TruA_a/b_dom"/>
</dbReference>
<feature type="binding site" evidence="4 6">
    <location>
        <position position="113"/>
    </location>
    <ligand>
        <name>substrate</name>
    </ligand>
</feature>
<dbReference type="PANTHER" id="PTHR11142">
    <property type="entry name" value="PSEUDOURIDYLATE SYNTHASE"/>
    <property type="match status" value="1"/>
</dbReference>
<gene>
    <name evidence="4" type="primary">truA</name>
    <name evidence="9" type="ORF">COT42_04920</name>
</gene>
<feature type="domain" description="Pseudouridine synthase I TruA alpha/beta" evidence="8">
    <location>
        <begin position="7"/>
        <end position="107"/>
    </location>
</feature>
<protein>
    <recommendedName>
        <fullName evidence="4">tRNA pseudouridine synthase A</fullName>
        <ecNumber evidence="4">5.4.99.12</ecNumber>
    </recommendedName>
    <alternativeName>
        <fullName evidence="4">tRNA pseudouridine(38-40) synthase</fullName>
    </alternativeName>
    <alternativeName>
        <fullName evidence="4">tRNA pseudouridylate synthase I</fullName>
    </alternativeName>
    <alternativeName>
        <fullName evidence="4">tRNA-uridine isomerase I</fullName>
    </alternativeName>
</protein>
<dbReference type="EMBL" id="PEYM01000077">
    <property type="protein sequence ID" value="PIS29639.1"/>
    <property type="molecule type" value="Genomic_DNA"/>
</dbReference>
<comment type="catalytic activity">
    <reaction evidence="4 7">
        <text>uridine(38/39/40) in tRNA = pseudouridine(38/39/40) in tRNA</text>
        <dbReference type="Rhea" id="RHEA:22376"/>
        <dbReference type="Rhea" id="RHEA-COMP:10085"/>
        <dbReference type="Rhea" id="RHEA-COMP:10087"/>
        <dbReference type="ChEBI" id="CHEBI:65314"/>
        <dbReference type="ChEBI" id="CHEBI:65315"/>
        <dbReference type="EC" id="5.4.99.12"/>
    </reaction>
</comment>